<accession>A0A0F9E7V4</accession>
<dbReference type="PROSITE" id="PS51857">
    <property type="entry name" value="CSD_2"/>
    <property type="match status" value="1"/>
</dbReference>
<evidence type="ECO:0000256" key="1">
    <source>
        <dbReference type="ARBA" id="ARBA00004496"/>
    </source>
</evidence>
<organism evidence="4">
    <name type="scientific">marine sediment metagenome</name>
    <dbReference type="NCBI Taxonomy" id="412755"/>
    <lineage>
        <taxon>unclassified sequences</taxon>
        <taxon>metagenomes</taxon>
        <taxon>ecological metagenomes</taxon>
    </lineage>
</organism>
<dbReference type="Pfam" id="PF00313">
    <property type="entry name" value="CSD"/>
    <property type="match status" value="1"/>
</dbReference>
<dbReference type="InterPro" id="IPR011129">
    <property type="entry name" value="CSD"/>
</dbReference>
<dbReference type="CDD" id="cd04458">
    <property type="entry name" value="CSP_CDS"/>
    <property type="match status" value="1"/>
</dbReference>
<dbReference type="PIRSF" id="PIRSF002599">
    <property type="entry name" value="Cold_shock_A"/>
    <property type="match status" value="1"/>
</dbReference>
<dbReference type="EMBL" id="LAZR01036032">
    <property type="protein sequence ID" value="KKL25921.1"/>
    <property type="molecule type" value="Genomic_DNA"/>
</dbReference>
<dbReference type="PANTHER" id="PTHR11544">
    <property type="entry name" value="COLD SHOCK DOMAIN CONTAINING PROTEINS"/>
    <property type="match status" value="1"/>
</dbReference>
<dbReference type="GO" id="GO:0005737">
    <property type="term" value="C:cytoplasm"/>
    <property type="evidence" value="ECO:0007669"/>
    <property type="project" value="UniProtKB-SubCell"/>
</dbReference>
<dbReference type="InterPro" id="IPR002059">
    <property type="entry name" value="CSP_DNA-bd"/>
</dbReference>
<dbReference type="Gene3D" id="6.20.370.130">
    <property type="match status" value="1"/>
</dbReference>
<dbReference type="SMART" id="SM00357">
    <property type="entry name" value="CSP"/>
    <property type="match status" value="1"/>
</dbReference>
<feature type="domain" description="CSD" evidence="3">
    <location>
        <begin position="2"/>
        <end position="66"/>
    </location>
</feature>
<dbReference type="SUPFAM" id="SSF50249">
    <property type="entry name" value="Nucleic acid-binding proteins"/>
    <property type="match status" value="1"/>
</dbReference>
<dbReference type="AlphaFoldDB" id="A0A0F9E7V4"/>
<dbReference type="Gene3D" id="2.40.50.140">
    <property type="entry name" value="Nucleic acid-binding proteins"/>
    <property type="match status" value="1"/>
</dbReference>
<gene>
    <name evidence="4" type="ORF">LCGC14_2400440</name>
</gene>
<dbReference type="PRINTS" id="PR00050">
    <property type="entry name" value="COLDSHOCK"/>
</dbReference>
<evidence type="ECO:0000259" key="3">
    <source>
        <dbReference type="PROSITE" id="PS51857"/>
    </source>
</evidence>
<sequence length="70" mass="7702">MSTKGKVKWFDVKKGFGFIEEEGGSDVFVHYSNIIGKGFKVLEDGEEVEFEVVTGSKGLQAQNVKSVTKT</sequence>
<name>A0A0F9E7V4_9ZZZZ</name>
<dbReference type="InterPro" id="IPR019844">
    <property type="entry name" value="CSD_CS"/>
</dbReference>
<reference evidence="4" key="1">
    <citation type="journal article" date="2015" name="Nature">
        <title>Complex archaea that bridge the gap between prokaryotes and eukaryotes.</title>
        <authorList>
            <person name="Spang A."/>
            <person name="Saw J.H."/>
            <person name="Jorgensen S.L."/>
            <person name="Zaremba-Niedzwiedzka K."/>
            <person name="Martijn J."/>
            <person name="Lind A.E."/>
            <person name="van Eijk R."/>
            <person name="Schleper C."/>
            <person name="Guy L."/>
            <person name="Ettema T.J."/>
        </authorList>
    </citation>
    <scope>NUCLEOTIDE SEQUENCE</scope>
</reference>
<comment type="subcellular location">
    <subcellularLocation>
        <location evidence="1">Cytoplasm</location>
    </subcellularLocation>
</comment>
<proteinExistence type="predicted"/>
<dbReference type="PROSITE" id="PS00352">
    <property type="entry name" value="CSD_1"/>
    <property type="match status" value="1"/>
</dbReference>
<dbReference type="InterPro" id="IPR012156">
    <property type="entry name" value="Cold_shock_CspA"/>
</dbReference>
<evidence type="ECO:0000256" key="2">
    <source>
        <dbReference type="ARBA" id="ARBA00022490"/>
    </source>
</evidence>
<dbReference type="InterPro" id="IPR012340">
    <property type="entry name" value="NA-bd_OB-fold"/>
</dbReference>
<keyword evidence="2" id="KW-0963">Cytoplasm</keyword>
<dbReference type="GO" id="GO:0003676">
    <property type="term" value="F:nucleic acid binding"/>
    <property type="evidence" value="ECO:0007669"/>
    <property type="project" value="InterPro"/>
</dbReference>
<dbReference type="InterPro" id="IPR050181">
    <property type="entry name" value="Cold_shock_domain"/>
</dbReference>
<comment type="caution">
    <text evidence="4">The sequence shown here is derived from an EMBL/GenBank/DDBJ whole genome shotgun (WGS) entry which is preliminary data.</text>
</comment>
<protein>
    <recommendedName>
        <fullName evidence="3">CSD domain-containing protein</fullName>
    </recommendedName>
</protein>
<evidence type="ECO:0000313" key="4">
    <source>
        <dbReference type="EMBL" id="KKL25921.1"/>
    </source>
</evidence>